<keyword evidence="1" id="KW-1133">Transmembrane helix</keyword>
<keyword evidence="2" id="KW-0732">Signal</keyword>
<protein>
    <recommendedName>
        <fullName evidence="5">ABC transporter</fullName>
    </recommendedName>
</protein>
<dbReference type="InterPro" id="IPR021354">
    <property type="entry name" value="DUF2975"/>
</dbReference>
<proteinExistence type="predicted"/>
<feature type="transmembrane region" description="Helical" evidence="1">
    <location>
        <begin position="95"/>
        <end position="120"/>
    </location>
</feature>
<feature type="transmembrane region" description="Helical" evidence="1">
    <location>
        <begin position="47"/>
        <end position="74"/>
    </location>
</feature>
<dbReference type="Proteomes" id="UP000257080">
    <property type="component" value="Unassembled WGS sequence"/>
</dbReference>
<feature type="transmembrane region" description="Helical" evidence="1">
    <location>
        <begin position="126"/>
        <end position="150"/>
    </location>
</feature>
<evidence type="ECO:0000256" key="2">
    <source>
        <dbReference type="SAM" id="SignalP"/>
    </source>
</evidence>
<keyword evidence="1" id="KW-0812">Transmembrane</keyword>
<keyword evidence="1" id="KW-0472">Membrane</keyword>
<dbReference type="Pfam" id="PF11188">
    <property type="entry name" value="DUF2975"/>
    <property type="match status" value="1"/>
</dbReference>
<evidence type="ECO:0000313" key="3">
    <source>
        <dbReference type="EMBL" id="RFA29484.1"/>
    </source>
</evidence>
<gene>
    <name evidence="3" type="ORF">B7R25_00365</name>
</gene>
<sequence>MHGIRYGVLMSRLTLLSLRSLLVLLFAGALAAQASSGAVATALLSGVSAGVLVGVVIAGCVAVECVLVSAWMLVTMVHRDRIFDDRAHADTWVNTAIGALSVGAVIAAAGFVYFAVWLVADPQPTTLPLAVLALTVSAAATALALIVVVMRRLLHTAIRLQSELAEVI</sequence>
<dbReference type="EMBL" id="NBXE01000002">
    <property type="protein sequence ID" value="RFA29484.1"/>
    <property type="molecule type" value="Genomic_DNA"/>
</dbReference>
<dbReference type="AlphaFoldDB" id="A0A3E0WDV8"/>
<comment type="caution">
    <text evidence="3">The sequence shown here is derived from an EMBL/GenBank/DDBJ whole genome shotgun (WGS) entry which is preliminary data.</text>
</comment>
<accession>A0A3E0WDV8</accession>
<feature type="chain" id="PRO_5039099234" description="ABC transporter" evidence="2">
    <location>
        <begin position="32"/>
        <end position="168"/>
    </location>
</feature>
<evidence type="ECO:0008006" key="5">
    <source>
        <dbReference type="Google" id="ProtNLM"/>
    </source>
</evidence>
<evidence type="ECO:0000313" key="4">
    <source>
        <dbReference type="Proteomes" id="UP000257080"/>
    </source>
</evidence>
<reference evidence="3 4" key="1">
    <citation type="submission" date="2017-04" db="EMBL/GenBank/DDBJ databases">
        <title>Comparative genome analysis of Subtercola boreus.</title>
        <authorList>
            <person name="Cho Y.-J."/>
            <person name="Cho A."/>
            <person name="Kim O.-S."/>
            <person name="Lee J.-I."/>
        </authorList>
    </citation>
    <scope>NUCLEOTIDE SEQUENCE [LARGE SCALE GENOMIC DNA]</scope>
    <source>
        <strain evidence="3 4">P28004</strain>
    </source>
</reference>
<organism evidence="3 4">
    <name type="scientific">Subtercola boreus</name>
    <dbReference type="NCBI Taxonomy" id="120213"/>
    <lineage>
        <taxon>Bacteria</taxon>
        <taxon>Bacillati</taxon>
        <taxon>Actinomycetota</taxon>
        <taxon>Actinomycetes</taxon>
        <taxon>Micrococcales</taxon>
        <taxon>Microbacteriaceae</taxon>
        <taxon>Subtercola</taxon>
    </lineage>
</organism>
<evidence type="ECO:0000256" key="1">
    <source>
        <dbReference type="SAM" id="Phobius"/>
    </source>
</evidence>
<feature type="signal peptide" evidence="2">
    <location>
        <begin position="1"/>
        <end position="31"/>
    </location>
</feature>
<name>A0A3E0WDV8_9MICO</name>